<dbReference type="Pfam" id="PF02517">
    <property type="entry name" value="Rce1-like"/>
    <property type="match status" value="1"/>
</dbReference>
<keyword evidence="3" id="KW-0378">Hydrolase</keyword>
<feature type="transmembrane region" description="Helical" evidence="1">
    <location>
        <begin position="66"/>
        <end position="90"/>
    </location>
</feature>
<feature type="transmembrane region" description="Helical" evidence="1">
    <location>
        <begin position="35"/>
        <end position="54"/>
    </location>
</feature>
<feature type="transmembrane region" description="Helical" evidence="1">
    <location>
        <begin position="204"/>
        <end position="221"/>
    </location>
</feature>
<dbReference type="STRING" id="274537.BIU88_10075"/>
<dbReference type="EMBL" id="CP017305">
    <property type="protein sequence ID" value="AOS84447.1"/>
    <property type="molecule type" value="Genomic_DNA"/>
</dbReference>
<feature type="transmembrane region" description="Helical" evidence="1">
    <location>
        <begin position="7"/>
        <end position="29"/>
    </location>
</feature>
<proteinExistence type="predicted"/>
<dbReference type="GO" id="GO:0080120">
    <property type="term" value="P:CAAX-box protein maturation"/>
    <property type="evidence" value="ECO:0007669"/>
    <property type="project" value="UniProtKB-ARBA"/>
</dbReference>
<sequence>MIPNHRLLVPYAAPYFAYVLIATVAERFVPMEVNYLLRIVIVSATLLSARQWFFSFKGPKSPVVSTLVGILAGVAGLILWIALLTPFVSIADGKPWSQSAFVLRLLAAGVLVPVFEEVLMRGFVFRVALQWDEARKSKATDALSIAMDERSVNDVQPGAWSWVAVIVSTLVFTLGHTTPEWPASIAYGLLMAGLYVWRKDLLSCIVAHGVTNIGLSIYVYQTGNWQLW</sequence>
<protein>
    <submittedName>
        <fullName evidence="3">CAAX protease</fullName>
    </submittedName>
</protein>
<dbReference type="GO" id="GO:0006508">
    <property type="term" value="P:proteolysis"/>
    <property type="evidence" value="ECO:0007669"/>
    <property type="project" value="UniProtKB-KW"/>
</dbReference>
<feature type="domain" description="CAAX prenyl protease 2/Lysostaphin resistance protein A-like" evidence="2">
    <location>
        <begin position="100"/>
        <end position="213"/>
    </location>
</feature>
<evidence type="ECO:0000313" key="4">
    <source>
        <dbReference type="Proteomes" id="UP000095185"/>
    </source>
</evidence>
<keyword evidence="1" id="KW-0812">Transmembrane</keyword>
<keyword evidence="1" id="KW-0472">Membrane</keyword>
<evidence type="ECO:0000256" key="1">
    <source>
        <dbReference type="SAM" id="Phobius"/>
    </source>
</evidence>
<name>A0A1D8D578_CHLLM</name>
<dbReference type="InterPro" id="IPR003675">
    <property type="entry name" value="Rce1/LyrA-like_dom"/>
</dbReference>
<accession>A0A1D8D578</accession>
<feature type="transmembrane region" description="Helical" evidence="1">
    <location>
        <begin position="96"/>
        <end position="115"/>
    </location>
</feature>
<dbReference type="KEGG" id="clz:BIU88_10075"/>
<keyword evidence="4" id="KW-1185">Reference proteome</keyword>
<dbReference type="GO" id="GO:0004175">
    <property type="term" value="F:endopeptidase activity"/>
    <property type="evidence" value="ECO:0007669"/>
    <property type="project" value="UniProtKB-ARBA"/>
</dbReference>
<gene>
    <name evidence="3" type="ORF">BIU88_10075</name>
</gene>
<evidence type="ECO:0000259" key="2">
    <source>
        <dbReference type="Pfam" id="PF02517"/>
    </source>
</evidence>
<dbReference type="AlphaFoldDB" id="A0A1D8D578"/>
<reference evidence="3" key="1">
    <citation type="submission" date="2016-09" db="EMBL/GenBank/DDBJ databases">
        <title>Genome sequence of Chlorobaculum limnaeum.</title>
        <authorList>
            <person name="Liu Z."/>
            <person name="Tank M."/>
            <person name="Bryant D.A."/>
        </authorList>
    </citation>
    <scope>NUCLEOTIDE SEQUENCE [LARGE SCALE GENOMIC DNA]</scope>
    <source>
        <strain evidence="3">DSM 1677</strain>
    </source>
</reference>
<keyword evidence="3" id="KW-0645">Protease</keyword>
<organism evidence="3 4">
    <name type="scientific">Chlorobaculum limnaeum</name>
    <dbReference type="NCBI Taxonomy" id="274537"/>
    <lineage>
        <taxon>Bacteria</taxon>
        <taxon>Pseudomonadati</taxon>
        <taxon>Chlorobiota</taxon>
        <taxon>Chlorobiia</taxon>
        <taxon>Chlorobiales</taxon>
        <taxon>Chlorobiaceae</taxon>
        <taxon>Chlorobaculum</taxon>
    </lineage>
</organism>
<evidence type="ECO:0000313" key="3">
    <source>
        <dbReference type="EMBL" id="AOS84447.1"/>
    </source>
</evidence>
<dbReference type="Proteomes" id="UP000095185">
    <property type="component" value="Chromosome"/>
</dbReference>
<keyword evidence="1" id="KW-1133">Transmembrane helix</keyword>